<comment type="caution">
    <text evidence="1">The sequence shown here is derived from an EMBL/GenBank/DDBJ whole genome shotgun (WGS) entry which is preliminary data.</text>
</comment>
<dbReference type="HOGENOM" id="CLU_135567_4_0_6"/>
<dbReference type="SUPFAM" id="SSF69047">
    <property type="entry name" value="Hypothetical protein YjbJ"/>
    <property type="match status" value="1"/>
</dbReference>
<reference evidence="1 2" key="1">
    <citation type="submission" date="2006-02" db="EMBL/GenBank/DDBJ databases">
        <authorList>
            <person name="Waterbury J."/>
            <person name="Ferriera S."/>
            <person name="Johnson J."/>
            <person name="Kravitz S."/>
            <person name="Halpern A."/>
            <person name="Remington K."/>
            <person name="Beeson K."/>
            <person name="Tran B."/>
            <person name="Rogers Y.-H."/>
            <person name="Friedman R."/>
            <person name="Venter J.C."/>
        </authorList>
    </citation>
    <scope>NUCLEOTIDE SEQUENCE [LARGE SCALE GENOMIC DNA]</scope>
    <source>
        <strain evidence="1 2">Nb-231</strain>
    </source>
</reference>
<dbReference type="RefSeq" id="WP_005001852.1">
    <property type="nucleotide sequence ID" value="NZ_CH672427.1"/>
</dbReference>
<protein>
    <submittedName>
        <fullName evidence="1">CsbD-like protein</fullName>
    </submittedName>
</protein>
<dbReference type="AlphaFoldDB" id="A4BN60"/>
<dbReference type="EMBL" id="AAOF01000002">
    <property type="protein sequence ID" value="EAR22659.1"/>
    <property type="molecule type" value="Genomic_DNA"/>
</dbReference>
<gene>
    <name evidence="1" type="ORF">NB231_09413</name>
</gene>
<evidence type="ECO:0000313" key="1">
    <source>
        <dbReference type="EMBL" id="EAR22659.1"/>
    </source>
</evidence>
<organism evidence="1 2">
    <name type="scientific">Nitrococcus mobilis Nb-231</name>
    <dbReference type="NCBI Taxonomy" id="314278"/>
    <lineage>
        <taxon>Bacteria</taxon>
        <taxon>Pseudomonadati</taxon>
        <taxon>Pseudomonadota</taxon>
        <taxon>Gammaproteobacteria</taxon>
        <taxon>Chromatiales</taxon>
        <taxon>Ectothiorhodospiraceae</taxon>
        <taxon>Nitrococcus</taxon>
    </lineage>
</organism>
<evidence type="ECO:0000313" key="2">
    <source>
        <dbReference type="Proteomes" id="UP000003374"/>
    </source>
</evidence>
<dbReference type="Gene3D" id="1.10.1470.10">
    <property type="entry name" value="YjbJ"/>
    <property type="match status" value="1"/>
</dbReference>
<dbReference type="Proteomes" id="UP000003374">
    <property type="component" value="Unassembled WGS sequence"/>
</dbReference>
<accession>A4BN60</accession>
<proteinExistence type="predicted"/>
<dbReference type="InterPro" id="IPR036629">
    <property type="entry name" value="YjbJ_sf"/>
</dbReference>
<sequence>MHRDEMMYSNQVHDAWHNMSGNWHIFKGRLRQRWGEFTHEDLDHLAGGFYEELAGKLQKVYGISKEEADRQIKEWLENDHDPHVWSTSGTEYSDI</sequence>
<dbReference type="STRING" id="314278.NB231_09413"/>
<dbReference type="eggNOG" id="COG3237">
    <property type="taxonomic scope" value="Bacteria"/>
</dbReference>
<keyword evidence="2" id="KW-1185">Reference proteome</keyword>
<name>A4BN60_9GAMM</name>